<dbReference type="EMBL" id="JACHJK010000003">
    <property type="protein sequence ID" value="MBB5926824.1"/>
    <property type="molecule type" value="Genomic_DNA"/>
</dbReference>
<evidence type="ECO:0000313" key="5">
    <source>
        <dbReference type="Proteomes" id="UP000585836"/>
    </source>
</evidence>
<accession>A0A7W9PS06</accession>
<proteinExistence type="inferred from homology"/>
<dbReference type="Proteomes" id="UP000585836">
    <property type="component" value="Unassembled WGS sequence"/>
</dbReference>
<comment type="caution">
    <text evidence="4">The sequence shown here is derived from an EMBL/GenBank/DDBJ whole genome shotgun (WGS) entry which is preliminary data.</text>
</comment>
<gene>
    <name evidence="4" type="ORF">FHS34_002280</name>
</gene>
<protein>
    <submittedName>
        <fullName evidence="4">Uncharacterized protein YciI</fullName>
    </submittedName>
</protein>
<feature type="domain" description="YCII-related" evidence="3">
    <location>
        <begin position="7"/>
        <end position="87"/>
    </location>
</feature>
<feature type="region of interest" description="Disordered" evidence="2">
    <location>
        <begin position="88"/>
        <end position="121"/>
    </location>
</feature>
<name>A0A7W9PS06_9ACTN</name>
<organism evidence="4 5">
    <name type="scientific">Streptomyces echinatus</name>
    <dbReference type="NCBI Taxonomy" id="67293"/>
    <lineage>
        <taxon>Bacteria</taxon>
        <taxon>Bacillati</taxon>
        <taxon>Actinomycetota</taxon>
        <taxon>Actinomycetes</taxon>
        <taxon>Kitasatosporales</taxon>
        <taxon>Streptomycetaceae</taxon>
        <taxon>Streptomyces</taxon>
    </lineage>
</organism>
<dbReference type="InterPro" id="IPR005545">
    <property type="entry name" value="YCII"/>
</dbReference>
<dbReference type="AlphaFoldDB" id="A0A7W9PS06"/>
<reference evidence="4 5" key="1">
    <citation type="submission" date="2020-08" db="EMBL/GenBank/DDBJ databases">
        <title>Genomic Encyclopedia of Type Strains, Phase III (KMG-III): the genomes of soil and plant-associated and newly described type strains.</title>
        <authorList>
            <person name="Whitman W."/>
        </authorList>
    </citation>
    <scope>NUCLEOTIDE SEQUENCE [LARGE SCALE GENOMIC DNA]</scope>
    <source>
        <strain evidence="4 5">CECT 3313</strain>
    </source>
</reference>
<evidence type="ECO:0000313" key="4">
    <source>
        <dbReference type="EMBL" id="MBB5926824.1"/>
    </source>
</evidence>
<sequence>MPLTEGMFVIVFRYRAPLESIDALRDAHYANPHGVFATGLARLAGPLEPRTGGLVIAEGDRSAVESALASDPFITAGVATAEILQFNPTWPPKDPPSTPATSVAPAAAAISPYGLHPRPSN</sequence>
<dbReference type="RefSeq" id="WP_225817341.1">
    <property type="nucleotide sequence ID" value="NZ_BAAAWF010000032.1"/>
</dbReference>
<dbReference type="SUPFAM" id="SSF54909">
    <property type="entry name" value="Dimeric alpha+beta barrel"/>
    <property type="match status" value="1"/>
</dbReference>
<keyword evidence="5" id="KW-1185">Reference proteome</keyword>
<comment type="similarity">
    <text evidence="1">Belongs to the YciI family.</text>
</comment>
<dbReference type="InterPro" id="IPR011008">
    <property type="entry name" value="Dimeric_a/b-barrel"/>
</dbReference>
<feature type="compositionally biased region" description="Pro residues" evidence="2">
    <location>
        <begin position="89"/>
        <end position="98"/>
    </location>
</feature>
<dbReference type="Gene3D" id="3.30.70.1060">
    <property type="entry name" value="Dimeric alpha+beta barrel"/>
    <property type="match status" value="1"/>
</dbReference>
<evidence type="ECO:0000259" key="3">
    <source>
        <dbReference type="Pfam" id="PF03795"/>
    </source>
</evidence>
<evidence type="ECO:0000256" key="2">
    <source>
        <dbReference type="SAM" id="MobiDB-lite"/>
    </source>
</evidence>
<evidence type="ECO:0000256" key="1">
    <source>
        <dbReference type="ARBA" id="ARBA00007689"/>
    </source>
</evidence>
<dbReference type="Pfam" id="PF03795">
    <property type="entry name" value="YCII"/>
    <property type="match status" value="1"/>
</dbReference>
<feature type="compositionally biased region" description="Low complexity" evidence="2">
    <location>
        <begin position="99"/>
        <end position="112"/>
    </location>
</feature>